<dbReference type="Proteomes" id="UP000681526">
    <property type="component" value="Unassembled WGS sequence"/>
</dbReference>
<evidence type="ECO:0000313" key="2">
    <source>
        <dbReference type="Proteomes" id="UP000681526"/>
    </source>
</evidence>
<dbReference type="EMBL" id="CAJRAY010000091">
    <property type="protein sequence ID" value="CAG5092173.1"/>
    <property type="molecule type" value="Genomic_DNA"/>
</dbReference>
<dbReference type="RefSeq" id="WP_213486366.1">
    <property type="nucleotide sequence ID" value="NZ_CAJRAY010000091.1"/>
</dbReference>
<sequence>MMRIERLNRLKETYGREIELIDGEGGTETFELLAEYRVGDAVYAALQTPEMRRDDEVAFFRVETRDDGSFELADIEDENEWEAAAEGYDELIFEESAGDRGSLE</sequence>
<protein>
    <recommendedName>
        <fullName evidence="3">DUF1292 domain-containing protein</fullName>
    </recommendedName>
</protein>
<gene>
    <name evidence="1" type="primary">txxe 3255</name>
    <name evidence="1" type="ORF">TXXE_17740</name>
</gene>
<evidence type="ECO:0000313" key="1">
    <source>
        <dbReference type="EMBL" id="CAG5092173.1"/>
    </source>
</evidence>
<accession>A0ABN7S9F1</accession>
<reference evidence="1 2" key="1">
    <citation type="submission" date="2021-04" db="EMBL/GenBank/DDBJ databases">
        <authorList>
            <person name="Rakotoarivonina H."/>
        </authorList>
    </citation>
    <scope>NUCLEOTIDE SEQUENCE [LARGE SCALE GENOMIC DNA]</scope>
    <source>
        <strain evidence="1 2">XE</strain>
    </source>
</reference>
<organism evidence="1 2">
    <name type="scientific">Thermobacillus xylanilyticus</name>
    <dbReference type="NCBI Taxonomy" id="76633"/>
    <lineage>
        <taxon>Bacteria</taxon>
        <taxon>Bacillati</taxon>
        <taxon>Bacillota</taxon>
        <taxon>Bacilli</taxon>
        <taxon>Bacillales</taxon>
        <taxon>Paenibacillaceae</taxon>
        <taxon>Thermobacillus</taxon>
    </lineage>
</organism>
<dbReference type="Pfam" id="PF06949">
    <property type="entry name" value="DUF1292"/>
    <property type="match status" value="1"/>
</dbReference>
<keyword evidence="2" id="KW-1185">Reference proteome</keyword>
<comment type="caution">
    <text evidence="1">The sequence shown here is derived from an EMBL/GenBank/DDBJ whole genome shotgun (WGS) entry which is preliminary data.</text>
</comment>
<proteinExistence type="predicted"/>
<dbReference type="InterPro" id="IPR009711">
    <property type="entry name" value="UPF0473"/>
</dbReference>
<name>A0ABN7S9F1_THEXY</name>
<evidence type="ECO:0008006" key="3">
    <source>
        <dbReference type="Google" id="ProtNLM"/>
    </source>
</evidence>